<geneLocation type="plasmid" evidence="1 2">
    <name>unnamed1</name>
</geneLocation>
<sequence>MNSDEQWYLLSPDEGTIASGGHQPIHVPGFRSTQLATFSELANMRAHIKVVNSIELELKYPAYFCDVILDRSLGGILFSRETWGSFSAKFQKLLSPVFQVDLFRQNQAGERSGNPKTYFWIEVKEGNSDQYPYDFSLSRFDQMDTEDLRWVRQLAAERNQTRLSKAELQAEDVSYTKQQLVFNCAEEFKKYRKSLLLDFQSLIPNPLVVRSSNSAEVLLVENEVWASGLFKNVVATQNSYGIVFYPSIGEISFTLEDKS</sequence>
<gene>
    <name evidence="1" type="ORF">K3X48_15230</name>
</gene>
<organism evidence="1 2">
    <name type="scientific">Aliiroseovarius crassostreae</name>
    <dbReference type="NCBI Taxonomy" id="154981"/>
    <lineage>
        <taxon>Bacteria</taxon>
        <taxon>Pseudomonadati</taxon>
        <taxon>Pseudomonadota</taxon>
        <taxon>Alphaproteobacteria</taxon>
        <taxon>Rhodobacterales</taxon>
        <taxon>Paracoccaceae</taxon>
        <taxon>Aliiroseovarius</taxon>
    </lineage>
</organism>
<name>A0A9Q9HG69_9RHOB</name>
<proteinExistence type="predicted"/>
<protein>
    <submittedName>
        <fullName evidence="1">Uncharacterized protein</fullName>
    </submittedName>
</protein>
<dbReference type="EMBL" id="CP080777">
    <property type="protein sequence ID" value="UWP97181.1"/>
    <property type="molecule type" value="Genomic_DNA"/>
</dbReference>
<dbReference type="Proteomes" id="UP001057991">
    <property type="component" value="Plasmid unnamed1"/>
</dbReference>
<keyword evidence="1" id="KW-0614">Plasmid</keyword>
<evidence type="ECO:0000313" key="1">
    <source>
        <dbReference type="EMBL" id="UWP97181.1"/>
    </source>
</evidence>
<dbReference type="AlphaFoldDB" id="A0A9Q9HG69"/>
<evidence type="ECO:0000313" key="2">
    <source>
        <dbReference type="Proteomes" id="UP001057991"/>
    </source>
</evidence>
<reference evidence="1" key="1">
    <citation type="submission" date="2021-08" db="EMBL/GenBank/DDBJ databases">
        <authorList>
            <person name="Nwanade C."/>
            <person name="Wang M."/>
            <person name="Masoudi A."/>
            <person name="Yu Z."/>
            <person name="Liu J."/>
        </authorList>
    </citation>
    <scope>NUCLEOTIDE SEQUENCE</scope>
    <source>
        <strain evidence="1">S056</strain>
        <plasmid evidence="1">unnamed1</plasmid>
    </source>
</reference>
<dbReference type="RefSeq" id="WP_259807035.1">
    <property type="nucleotide sequence ID" value="NZ_CP080777.1"/>
</dbReference>
<accession>A0A9Q9HG69</accession>